<dbReference type="Gene3D" id="1.10.443.10">
    <property type="entry name" value="Intergrase catalytic core"/>
    <property type="match status" value="1"/>
</dbReference>
<accession>A0A243Q475</accession>
<dbReference type="PROSITE" id="PS51898">
    <property type="entry name" value="TYR_RECOMBINASE"/>
    <property type="match status" value="1"/>
</dbReference>
<dbReference type="GO" id="GO:0015074">
    <property type="term" value="P:DNA integration"/>
    <property type="evidence" value="ECO:0007669"/>
    <property type="project" value="InterPro"/>
</dbReference>
<evidence type="ECO:0000259" key="4">
    <source>
        <dbReference type="PROSITE" id="PS51898"/>
    </source>
</evidence>
<dbReference type="InterPro" id="IPR050090">
    <property type="entry name" value="Tyrosine_recombinase_XerCD"/>
</dbReference>
<sequence>MFDAMVDGWAQQQRAKFLRESTIGPRTRLVRRLAEFAGLYPWQWTPEEGEAWISHLRSGPTPLRLSTVRGYEVDIGLFCAYLLDARYDWVTECIAQFGRAPVQVFHEDNSIIHIGEYEGDPGRRPLTYDEVQALFDAADARVAQIRSRGRKGAIPALRDAVALKYCYAYGLRRQEVSRSDVVDLRRNSKFPAFGRFGALTVRHGKASRGGPPKRRTVLTVPEMSWIVDILDHYLTEVRSELDHTGHPALFLTERGSRLGVRALNTAFATARDAAGIDPTLDLHSLRHSYVTHLVEFDYTERFIQEQVGHAFSSTTAVYIGVSNEYRNGLLMQSIHARYGHLLNDGTPT</sequence>
<dbReference type="SUPFAM" id="SSF56349">
    <property type="entry name" value="DNA breaking-rejoining enzymes"/>
    <property type="match status" value="1"/>
</dbReference>
<dbReference type="InterPro" id="IPR002104">
    <property type="entry name" value="Integrase_catalytic"/>
</dbReference>
<dbReference type="InterPro" id="IPR013762">
    <property type="entry name" value="Integrase-like_cat_sf"/>
</dbReference>
<evidence type="ECO:0000256" key="3">
    <source>
        <dbReference type="ARBA" id="ARBA00023172"/>
    </source>
</evidence>
<dbReference type="GO" id="GO:0003677">
    <property type="term" value="F:DNA binding"/>
    <property type="evidence" value="ECO:0007669"/>
    <property type="project" value="UniProtKB-KW"/>
</dbReference>
<dbReference type="Pfam" id="PF00589">
    <property type="entry name" value="Phage_integrase"/>
    <property type="match status" value="1"/>
</dbReference>
<dbReference type="PANTHER" id="PTHR30349">
    <property type="entry name" value="PHAGE INTEGRASE-RELATED"/>
    <property type="match status" value="1"/>
</dbReference>
<organism evidence="5 6">
    <name type="scientific">Gordonia lacunae</name>
    <dbReference type="NCBI Taxonomy" id="417102"/>
    <lineage>
        <taxon>Bacteria</taxon>
        <taxon>Bacillati</taxon>
        <taxon>Actinomycetota</taxon>
        <taxon>Actinomycetes</taxon>
        <taxon>Mycobacteriales</taxon>
        <taxon>Gordoniaceae</taxon>
        <taxon>Gordonia</taxon>
    </lineage>
</organism>
<dbReference type="Proteomes" id="UP000194632">
    <property type="component" value="Unassembled WGS sequence"/>
</dbReference>
<dbReference type="EMBL" id="NGFO01000062">
    <property type="protein sequence ID" value="OUC75617.1"/>
    <property type="molecule type" value="Genomic_DNA"/>
</dbReference>
<evidence type="ECO:0000256" key="1">
    <source>
        <dbReference type="ARBA" id="ARBA00008857"/>
    </source>
</evidence>
<evidence type="ECO:0000313" key="5">
    <source>
        <dbReference type="EMBL" id="OUC75617.1"/>
    </source>
</evidence>
<gene>
    <name evidence="5" type="ORF">CA982_25660</name>
</gene>
<dbReference type="AlphaFoldDB" id="A0A243Q475"/>
<keyword evidence="2" id="KW-0238">DNA-binding</keyword>
<dbReference type="OrthoDB" id="3698359at2"/>
<dbReference type="InterPro" id="IPR011010">
    <property type="entry name" value="DNA_brk_join_enz"/>
</dbReference>
<proteinExistence type="inferred from homology"/>
<dbReference type="CDD" id="cd00397">
    <property type="entry name" value="DNA_BRE_C"/>
    <property type="match status" value="1"/>
</dbReference>
<dbReference type="GO" id="GO:0006310">
    <property type="term" value="P:DNA recombination"/>
    <property type="evidence" value="ECO:0007669"/>
    <property type="project" value="UniProtKB-KW"/>
</dbReference>
<dbReference type="STRING" id="417102.CA982_25660"/>
<feature type="domain" description="Tyr recombinase" evidence="4">
    <location>
        <begin position="121"/>
        <end position="331"/>
    </location>
</feature>
<protein>
    <submittedName>
        <fullName evidence="5">Integrase</fullName>
    </submittedName>
</protein>
<dbReference type="RefSeq" id="WP_035755480.1">
    <property type="nucleotide sequence ID" value="NZ_NGFO01000062.1"/>
</dbReference>
<dbReference type="PANTHER" id="PTHR30349:SF41">
    <property type="entry name" value="INTEGRASE_RECOMBINASE PROTEIN MJ0367-RELATED"/>
    <property type="match status" value="1"/>
</dbReference>
<name>A0A243Q475_9ACTN</name>
<evidence type="ECO:0000313" key="6">
    <source>
        <dbReference type="Proteomes" id="UP000194632"/>
    </source>
</evidence>
<comment type="similarity">
    <text evidence="1">Belongs to the 'phage' integrase family.</text>
</comment>
<keyword evidence="6" id="KW-1185">Reference proteome</keyword>
<comment type="caution">
    <text evidence="5">The sequence shown here is derived from an EMBL/GenBank/DDBJ whole genome shotgun (WGS) entry which is preliminary data.</text>
</comment>
<evidence type="ECO:0000256" key="2">
    <source>
        <dbReference type="ARBA" id="ARBA00023125"/>
    </source>
</evidence>
<keyword evidence="3" id="KW-0233">DNA recombination</keyword>
<reference evidence="5 6" key="1">
    <citation type="submission" date="2017-05" db="EMBL/GenBank/DDBJ databases">
        <title>Biotechnological potential of actinobacteria isolated from South African environments.</title>
        <authorList>
            <person name="Le Roes-Hill M."/>
            <person name="Prins A."/>
            <person name="Durrell K.A."/>
        </authorList>
    </citation>
    <scope>NUCLEOTIDE SEQUENCE [LARGE SCALE GENOMIC DNA]</scope>
    <source>
        <strain evidence="5">BS2</strain>
    </source>
</reference>